<dbReference type="EMBL" id="JAMYWD010000004">
    <property type="protein sequence ID" value="KAJ4975008.1"/>
    <property type="molecule type" value="Genomic_DNA"/>
</dbReference>
<dbReference type="AlphaFoldDB" id="A0A9Q0KQK6"/>
<evidence type="ECO:0000313" key="1">
    <source>
        <dbReference type="EMBL" id="KAJ4975008.1"/>
    </source>
</evidence>
<protein>
    <submittedName>
        <fullName evidence="1">Uncharacterized protein</fullName>
    </submittedName>
</protein>
<sequence>MFKFATFSRSLTVSPALLHPFQGPTDLTSGNSPELENMISSLQFLTARAWKVLIDFDGSIFEKIFVSEIIANCNMVKEKIIFCGPDNLPNVYGVERLGPIGTIMTREDKVDDRLIASGTYALPISVIKRGAVGIIHGYINSTSYHEYKVQTVPSDSKVEFRASELQRIEVLGYDLYAAQISESQAMR</sequence>
<dbReference type="Proteomes" id="UP001141806">
    <property type="component" value="Unassembled WGS sequence"/>
</dbReference>
<proteinExistence type="predicted"/>
<gene>
    <name evidence="1" type="ORF">NE237_008182</name>
</gene>
<comment type="caution">
    <text evidence="1">The sequence shown here is derived from an EMBL/GenBank/DDBJ whole genome shotgun (WGS) entry which is preliminary data.</text>
</comment>
<reference evidence="1" key="1">
    <citation type="journal article" date="2023" name="Plant J.">
        <title>The genome of the king protea, Protea cynaroides.</title>
        <authorList>
            <person name="Chang J."/>
            <person name="Duong T.A."/>
            <person name="Schoeman C."/>
            <person name="Ma X."/>
            <person name="Roodt D."/>
            <person name="Barker N."/>
            <person name="Li Z."/>
            <person name="Van de Peer Y."/>
            <person name="Mizrachi E."/>
        </authorList>
    </citation>
    <scope>NUCLEOTIDE SEQUENCE</scope>
    <source>
        <tissue evidence="1">Young leaves</tissue>
    </source>
</reference>
<organism evidence="1 2">
    <name type="scientific">Protea cynaroides</name>
    <dbReference type="NCBI Taxonomy" id="273540"/>
    <lineage>
        <taxon>Eukaryota</taxon>
        <taxon>Viridiplantae</taxon>
        <taxon>Streptophyta</taxon>
        <taxon>Embryophyta</taxon>
        <taxon>Tracheophyta</taxon>
        <taxon>Spermatophyta</taxon>
        <taxon>Magnoliopsida</taxon>
        <taxon>Proteales</taxon>
        <taxon>Proteaceae</taxon>
        <taxon>Protea</taxon>
    </lineage>
</organism>
<name>A0A9Q0KQK6_9MAGN</name>
<evidence type="ECO:0000313" key="2">
    <source>
        <dbReference type="Proteomes" id="UP001141806"/>
    </source>
</evidence>
<accession>A0A9Q0KQK6</accession>
<keyword evidence="2" id="KW-1185">Reference proteome</keyword>